<evidence type="ECO:0000256" key="3">
    <source>
        <dbReference type="SAM" id="SignalP"/>
    </source>
</evidence>
<dbReference type="Gene3D" id="2.60.120.1620">
    <property type="match status" value="1"/>
</dbReference>
<evidence type="ECO:0000259" key="4">
    <source>
        <dbReference type="Pfam" id="PF17829"/>
    </source>
</evidence>
<evidence type="ECO:0000313" key="6">
    <source>
        <dbReference type="EMBL" id="SMO47539.1"/>
    </source>
</evidence>
<accession>A0A521BKA5</accession>
<dbReference type="Gene3D" id="3.30.379.10">
    <property type="entry name" value="Chitobiase/beta-hexosaminidase domain 2-like"/>
    <property type="match status" value="1"/>
</dbReference>
<dbReference type="AlphaFoldDB" id="A0A521BKA5"/>
<keyword evidence="1 6" id="KW-0378">Hydrolase</keyword>
<protein>
    <submittedName>
        <fullName evidence="6">Glycosyl hydrolase family 115</fullName>
    </submittedName>
</protein>
<proteinExistence type="predicted"/>
<evidence type="ECO:0000259" key="5">
    <source>
        <dbReference type="Pfam" id="PF19190"/>
    </source>
</evidence>
<dbReference type="Proteomes" id="UP000317557">
    <property type="component" value="Unassembled WGS sequence"/>
</dbReference>
<dbReference type="InterPro" id="IPR024361">
    <property type="entry name" value="BACON"/>
</dbReference>
<dbReference type="GO" id="GO:0005975">
    <property type="term" value="P:carbohydrate metabolic process"/>
    <property type="evidence" value="ECO:0007669"/>
    <property type="project" value="UniProtKB-ARBA"/>
</dbReference>
<dbReference type="Pfam" id="PF15979">
    <property type="entry name" value="Glyco_hydro_115"/>
    <property type="match status" value="1"/>
</dbReference>
<organism evidence="6 7">
    <name type="scientific">Gracilimonas mengyeensis</name>
    <dbReference type="NCBI Taxonomy" id="1302730"/>
    <lineage>
        <taxon>Bacteria</taxon>
        <taxon>Pseudomonadati</taxon>
        <taxon>Balneolota</taxon>
        <taxon>Balneolia</taxon>
        <taxon>Balneolales</taxon>
        <taxon>Balneolaceae</taxon>
        <taxon>Gracilimonas</taxon>
    </lineage>
</organism>
<dbReference type="EMBL" id="FXTP01000002">
    <property type="protein sequence ID" value="SMO47539.1"/>
    <property type="molecule type" value="Genomic_DNA"/>
</dbReference>
<dbReference type="InterPro" id="IPR042301">
    <property type="entry name" value="GH115_sf"/>
</dbReference>
<dbReference type="InterPro" id="IPR031924">
    <property type="entry name" value="GH115"/>
</dbReference>
<dbReference type="OrthoDB" id="8727830at2"/>
<dbReference type="Pfam" id="PF17829">
    <property type="entry name" value="GH115_C"/>
    <property type="match status" value="1"/>
</dbReference>
<dbReference type="InterPro" id="IPR029018">
    <property type="entry name" value="Hex-like_dom2"/>
</dbReference>
<keyword evidence="3" id="KW-0732">Signal</keyword>
<evidence type="ECO:0000313" key="7">
    <source>
        <dbReference type="Proteomes" id="UP000317557"/>
    </source>
</evidence>
<feature type="signal peptide" evidence="3">
    <location>
        <begin position="1"/>
        <end position="25"/>
    </location>
</feature>
<dbReference type="Gene3D" id="3.20.20.520">
    <property type="entry name" value="Glycosyl hydrolase family 115"/>
    <property type="match status" value="1"/>
</dbReference>
<dbReference type="SUPFAM" id="SSF55545">
    <property type="entry name" value="beta-N-acetylhexosaminidase-like domain"/>
    <property type="match status" value="1"/>
</dbReference>
<sequence>MLKPTLKIAALFLATVLLLPANGSAQDTAEKCFDIISNGNSVPLYISQNDFDGAQRAMGDLQSDLQKVSQNPVHFQSTGLPHSKFVLAGTIGKSPEIDALIEDGKIDVSEIEGEWEAYLHQVVENPFPGIDEALVIAGSDKRGTIYGIYEISKEIGVSPWYWWADVPIEQKDNVSVVAGCKTVDMPKVQYRGIFLNDENPALYGWVHETYGGFNHEFYGDVFELILRQKGNYIWTAMWGKAFYDDDPLNAQTADKYGVVIGTSHHEPMARAHVEWERYGEGEWNYQTNAETLREFWATGIKRLKDYEASISLAMRGDGDEAMSEDTNVELLQRIVRDQREIIDSLSPNNKDRQVQLWALYKEVQDYYEQGMRVPDEVMLLAADDNWGNVRLMPKPGSEAQEHPAGWGLYYHFDYVGGPRNYKWINTSQISRTWEQMNLVWEHGMDRMWLVNVGDLKPMEFPISFFLDHAWDPEEMTVDKMEAYPREWSAYQFGEEYSEQIAHMLNEYTRYNARRKPELLSPNTYSLVHFNEAERIVKDYNKLAKEAEELYNALPESHKDAFYQLVLFPVKASANLNELYVTTAKNRWYAAQGRAKTNEMAERVQYLFDRDSLLTEEYHTDLADGKWNHFMSQTHIGYTYWQQPPNNNIPETETIELSTEAEMGVSVLGSSDWWPQSSKQAKLPGFDVFNQQDYYLEVFNRGSSSFNYTAESDANWLKVDGVTGEVKDQERLWIHVDWDAVPAGTHTATITIESENGETVEVEAVASNPASPQKENLSGFVESNGFVSMEAAHFQRQIPAGDIQWVEVPRLGRSKSAMTPHPVTASSKTPGTENSPRLEYDMHLFSEGEVTVNVHLAPTLDYYMDHPGLRFGISIDDEEPQIVNLHENFNWNQVVANYINVKSTTHTIDEAGKHTLKIWMLDPGVVVEKIVVETGEVGETYLGPPESFRGSN</sequence>
<reference evidence="6 7" key="1">
    <citation type="submission" date="2017-05" db="EMBL/GenBank/DDBJ databases">
        <authorList>
            <person name="Varghese N."/>
            <person name="Submissions S."/>
        </authorList>
    </citation>
    <scope>NUCLEOTIDE SEQUENCE [LARGE SCALE GENOMIC DNA]</scope>
    <source>
        <strain evidence="6 7">DSM 21985</strain>
    </source>
</reference>
<dbReference type="GO" id="GO:0016787">
    <property type="term" value="F:hydrolase activity"/>
    <property type="evidence" value="ECO:0007669"/>
    <property type="project" value="UniProtKB-KW"/>
</dbReference>
<evidence type="ECO:0000256" key="2">
    <source>
        <dbReference type="SAM" id="MobiDB-lite"/>
    </source>
</evidence>
<feature type="domain" description="Gylcosyl hydrolase 115 C-terminal" evidence="4">
    <location>
        <begin position="778"/>
        <end position="945"/>
    </location>
</feature>
<feature type="region of interest" description="Disordered" evidence="2">
    <location>
        <begin position="813"/>
        <end position="834"/>
    </location>
</feature>
<dbReference type="Pfam" id="PF19190">
    <property type="entry name" value="BACON_2"/>
    <property type="match status" value="1"/>
</dbReference>
<dbReference type="RefSeq" id="WP_142453345.1">
    <property type="nucleotide sequence ID" value="NZ_FXTP01000002.1"/>
</dbReference>
<feature type="domain" description="BACON" evidence="5">
    <location>
        <begin position="695"/>
        <end position="758"/>
    </location>
</feature>
<dbReference type="PANTHER" id="PTHR37842">
    <property type="match status" value="1"/>
</dbReference>
<gene>
    <name evidence="6" type="ORF">SAMN06265219_102345</name>
</gene>
<evidence type="ECO:0000256" key="1">
    <source>
        <dbReference type="ARBA" id="ARBA00022801"/>
    </source>
</evidence>
<name>A0A521BKA5_9BACT</name>
<feature type="compositionally biased region" description="Polar residues" evidence="2">
    <location>
        <begin position="823"/>
        <end position="834"/>
    </location>
</feature>
<keyword evidence="7" id="KW-1185">Reference proteome</keyword>
<dbReference type="InterPro" id="IPR041437">
    <property type="entry name" value="GH115_C"/>
</dbReference>
<feature type="chain" id="PRO_5022156864" evidence="3">
    <location>
        <begin position="26"/>
        <end position="951"/>
    </location>
</feature>
<dbReference type="PANTHER" id="PTHR37842:SF2">
    <property type="entry name" value="GYLCOSYL HYDROLASE 115 C-TERMINAL DOMAIN-CONTAINING PROTEIN"/>
    <property type="match status" value="1"/>
</dbReference>
<dbReference type="Gene3D" id="1.20.58.2150">
    <property type="match status" value="1"/>
</dbReference>